<name>A0A1X7T0R1_AMPQE</name>
<evidence type="ECO:0000313" key="3">
    <source>
        <dbReference type="EnsemblMetazoa" id="Aqu2.1.08009_001"/>
    </source>
</evidence>
<keyword evidence="2" id="KW-1133">Transmembrane helix</keyword>
<evidence type="ECO:0008006" key="4">
    <source>
        <dbReference type="Google" id="ProtNLM"/>
    </source>
</evidence>
<dbReference type="SUPFAM" id="SSF49265">
    <property type="entry name" value="Fibronectin type III"/>
    <property type="match status" value="1"/>
</dbReference>
<protein>
    <recommendedName>
        <fullName evidence="4">Fibronectin type-III domain-containing protein</fullName>
    </recommendedName>
</protein>
<organism evidence="3">
    <name type="scientific">Amphimedon queenslandica</name>
    <name type="common">Sponge</name>
    <dbReference type="NCBI Taxonomy" id="400682"/>
    <lineage>
        <taxon>Eukaryota</taxon>
        <taxon>Metazoa</taxon>
        <taxon>Porifera</taxon>
        <taxon>Demospongiae</taxon>
        <taxon>Heteroscleromorpha</taxon>
        <taxon>Haplosclerida</taxon>
        <taxon>Niphatidae</taxon>
        <taxon>Amphimedon</taxon>
    </lineage>
</organism>
<dbReference type="InterPro" id="IPR036116">
    <property type="entry name" value="FN3_sf"/>
</dbReference>
<evidence type="ECO:0000256" key="2">
    <source>
        <dbReference type="SAM" id="Phobius"/>
    </source>
</evidence>
<dbReference type="EnsemblMetazoa" id="Aqu2.1.08009_001">
    <property type="protein sequence ID" value="Aqu2.1.08009_001"/>
    <property type="gene ID" value="Aqu2.1.08009"/>
</dbReference>
<proteinExistence type="predicted"/>
<evidence type="ECO:0000256" key="1">
    <source>
        <dbReference type="SAM" id="MobiDB-lite"/>
    </source>
</evidence>
<dbReference type="AlphaFoldDB" id="A0A1X7T0R1"/>
<feature type="transmembrane region" description="Helical" evidence="2">
    <location>
        <begin position="392"/>
        <end position="420"/>
    </location>
</feature>
<keyword evidence="2" id="KW-0812">Transmembrane</keyword>
<feature type="compositionally biased region" description="Polar residues" evidence="1">
    <location>
        <begin position="436"/>
        <end position="476"/>
    </location>
</feature>
<keyword evidence="2" id="KW-0472">Membrane</keyword>
<reference evidence="3" key="1">
    <citation type="submission" date="2017-05" db="UniProtKB">
        <authorList>
            <consortium name="EnsemblMetazoa"/>
        </authorList>
    </citation>
    <scope>IDENTIFICATION</scope>
</reference>
<accession>A0A1X7T0R1</accession>
<sequence length="476" mass="51510">MVSLTGICPDDTFTVPIGTTLTYECSYSFLTGYYSFWNVSGTELTGGNFRPPGISEYVFDSNIGRATITILTNGNITVYIQCGLGGLGQNVNMGLTSQVRFIGTEVVTFGPPSSLSHGLRENDTVKLSWLPPLEEALSLFTYNIIIMESTNNSLTVTDINITNNTYVIISPRDIVQYTQCKEYQWGVRAAANLSYGFTNTAMANSNFTIISALFVSDELIISVNDSTSYSLHFNVSLPCDYNDLFNNYTYTLLQRDYCKQEINSSLIEITSEQIDDNDGSIVSISVNIESLIHDLTWSVAVSVSNRFGSDTTDYTNITSNSDDGPVINCQSDLLMSSTILSSQTTSAMSSTVFSMFPTSPLPSLSSLTSQAVATETPTLGTSDPNESSSSQIVGPVVGTLVAILLLVAAIVIVIVAVILYKRKKNDDGAVKGKPETNGTQGRNGNGDSNNMRAHSSTNDTNGESMVNDGYQSQQYQ</sequence>
<feature type="region of interest" description="Disordered" evidence="1">
    <location>
        <begin position="427"/>
        <end position="476"/>
    </location>
</feature>
<dbReference type="InParanoid" id="A0A1X7T0R1"/>